<dbReference type="SUPFAM" id="SSF57845">
    <property type="entry name" value="B-box zinc-binding domain"/>
    <property type="match status" value="1"/>
</dbReference>
<dbReference type="EMBL" id="UYJE01007866">
    <property type="protein sequence ID" value="VDI58696.1"/>
    <property type="molecule type" value="Genomic_DNA"/>
</dbReference>
<evidence type="ECO:0000256" key="1">
    <source>
        <dbReference type="PROSITE-ProRule" id="PRU00024"/>
    </source>
</evidence>
<protein>
    <recommendedName>
        <fullName evidence="2">B box-type domain-containing protein</fullName>
    </recommendedName>
</protein>
<dbReference type="PROSITE" id="PS50119">
    <property type="entry name" value="ZF_BBOX"/>
    <property type="match status" value="1"/>
</dbReference>
<keyword evidence="4" id="KW-1185">Reference proteome</keyword>
<keyword evidence="1" id="KW-0863">Zinc-finger</keyword>
<dbReference type="SUPFAM" id="SSF101898">
    <property type="entry name" value="NHL repeat"/>
    <property type="match status" value="1"/>
</dbReference>
<organism evidence="3 4">
    <name type="scientific">Mytilus galloprovincialis</name>
    <name type="common">Mediterranean mussel</name>
    <dbReference type="NCBI Taxonomy" id="29158"/>
    <lineage>
        <taxon>Eukaryota</taxon>
        <taxon>Metazoa</taxon>
        <taxon>Spiralia</taxon>
        <taxon>Lophotrochozoa</taxon>
        <taxon>Mollusca</taxon>
        <taxon>Bivalvia</taxon>
        <taxon>Autobranchia</taxon>
        <taxon>Pteriomorphia</taxon>
        <taxon>Mytilida</taxon>
        <taxon>Mytiloidea</taxon>
        <taxon>Mytilidae</taxon>
        <taxon>Mytilinae</taxon>
        <taxon>Mytilus</taxon>
    </lineage>
</organism>
<gene>
    <name evidence="3" type="ORF">MGAL_10B073939</name>
</gene>
<dbReference type="OrthoDB" id="6080121at2759"/>
<dbReference type="InterPro" id="IPR047153">
    <property type="entry name" value="TRIM45/56/19-like"/>
</dbReference>
<dbReference type="InterPro" id="IPR000315">
    <property type="entry name" value="Znf_B-box"/>
</dbReference>
<sequence>MASASLPQTAQIPVGCLLCEGGNKIQWKCLECSLLMCTRCKDVVHPKFKNTGNHKVVNIKDVTTGESDGNLSFGDYKCKVHAVQICCFYCKDCEHFICVKCITTAHKGHDIVDEDQYKAEIVKLLEIEKLLEIQRETERKLSKLTLSKDARENVGTRESSFAEHDTKELQKQYPIVIARHFMTDVEDITSISSCGDGSVWIADLVKGVVKRIKMTEHTIQVLSNIKVDVYDMDFIFANFLLVSVESNRLKLIEGKTGKKSDSIFKVAKLLTCAVHVTRNKTIIIGAVKQKASFSVKGRCVIFIGDLDWNNVSEYEYDYQNKPLFTYPHRITSTSNGNICVIDVLDEYGSGRVVVMRMRPEGNYLQVYTGHPEMNSQVRRFDPKDIITTPSDNIIVADCNNHLLHILNSDGQLLLSYKTTLIGIQLPYSLALSRPGHFFIGCASPKGSQDSVKAKLYELQYSGF</sequence>
<keyword evidence="1" id="KW-0862">Zinc</keyword>
<evidence type="ECO:0000313" key="3">
    <source>
        <dbReference type="EMBL" id="VDI58696.1"/>
    </source>
</evidence>
<dbReference type="InterPro" id="IPR011042">
    <property type="entry name" value="6-blade_b-propeller_TolB-like"/>
</dbReference>
<keyword evidence="1" id="KW-0479">Metal-binding</keyword>
<reference evidence="3" key="1">
    <citation type="submission" date="2018-11" db="EMBL/GenBank/DDBJ databases">
        <authorList>
            <person name="Alioto T."/>
            <person name="Alioto T."/>
        </authorList>
    </citation>
    <scope>NUCLEOTIDE SEQUENCE</scope>
</reference>
<dbReference type="SMART" id="SM00336">
    <property type="entry name" value="BBOX"/>
    <property type="match status" value="2"/>
</dbReference>
<proteinExistence type="predicted"/>
<comment type="caution">
    <text evidence="3">The sequence shown here is derived from an EMBL/GenBank/DDBJ whole genome shotgun (WGS) entry which is preliminary data.</text>
</comment>
<dbReference type="GO" id="GO:0061630">
    <property type="term" value="F:ubiquitin protein ligase activity"/>
    <property type="evidence" value="ECO:0007669"/>
    <property type="project" value="TreeGrafter"/>
</dbReference>
<feature type="domain" description="B box-type" evidence="2">
    <location>
        <begin position="78"/>
        <end position="114"/>
    </location>
</feature>
<dbReference type="CDD" id="cd19757">
    <property type="entry name" value="Bbox1"/>
    <property type="match status" value="1"/>
</dbReference>
<dbReference type="Proteomes" id="UP000596742">
    <property type="component" value="Unassembled WGS sequence"/>
</dbReference>
<dbReference type="PANTHER" id="PTHR25462">
    <property type="entry name" value="BONUS, ISOFORM C-RELATED"/>
    <property type="match status" value="1"/>
</dbReference>
<dbReference type="Gene3D" id="3.30.160.60">
    <property type="entry name" value="Classic Zinc Finger"/>
    <property type="match status" value="1"/>
</dbReference>
<dbReference type="GO" id="GO:0008270">
    <property type="term" value="F:zinc ion binding"/>
    <property type="evidence" value="ECO:0007669"/>
    <property type="project" value="UniProtKB-KW"/>
</dbReference>
<dbReference type="PANTHER" id="PTHR25462:SF296">
    <property type="entry name" value="MEIOTIC P26, ISOFORM F"/>
    <property type="match status" value="1"/>
</dbReference>
<evidence type="ECO:0000259" key="2">
    <source>
        <dbReference type="PROSITE" id="PS50119"/>
    </source>
</evidence>
<accession>A0A8B6G510</accession>
<dbReference type="AlphaFoldDB" id="A0A8B6G510"/>
<evidence type="ECO:0000313" key="4">
    <source>
        <dbReference type="Proteomes" id="UP000596742"/>
    </source>
</evidence>
<dbReference type="Gene3D" id="2.120.10.30">
    <property type="entry name" value="TolB, C-terminal domain"/>
    <property type="match status" value="1"/>
</dbReference>
<name>A0A8B6G510_MYTGA</name>